<dbReference type="Proteomes" id="UP000006055">
    <property type="component" value="Chromosome"/>
</dbReference>
<dbReference type="EC" id="2.7.13.3" evidence="2"/>
<dbReference type="PROSITE" id="PS50894">
    <property type="entry name" value="HPT"/>
    <property type="match status" value="1"/>
</dbReference>
<evidence type="ECO:0000256" key="13">
    <source>
        <dbReference type="SAM" id="MobiDB-lite"/>
    </source>
</evidence>
<dbReference type="InterPro" id="IPR036061">
    <property type="entry name" value="CheW-like_dom_sf"/>
</dbReference>
<dbReference type="CDD" id="cd00088">
    <property type="entry name" value="HPT"/>
    <property type="match status" value="1"/>
</dbReference>
<dbReference type="STRING" id="706587.Desti_4828"/>
<dbReference type="Pfam" id="PF01584">
    <property type="entry name" value="CheW"/>
    <property type="match status" value="1"/>
</dbReference>
<evidence type="ECO:0000256" key="3">
    <source>
        <dbReference type="ARBA" id="ARBA00021495"/>
    </source>
</evidence>
<feature type="domain" description="Histidine kinase" evidence="14">
    <location>
        <begin position="753"/>
        <end position="969"/>
    </location>
</feature>
<evidence type="ECO:0000256" key="10">
    <source>
        <dbReference type="ARBA" id="ARBA00023012"/>
    </source>
</evidence>
<dbReference type="InterPro" id="IPR037006">
    <property type="entry name" value="CheA-like_homodim_sf"/>
</dbReference>
<feature type="modified residue" description="Phosphohistidine" evidence="12">
    <location>
        <position position="46"/>
    </location>
</feature>
<dbReference type="InterPro" id="IPR036097">
    <property type="entry name" value="HisK_dim/P_sf"/>
</dbReference>
<dbReference type="SMART" id="SM00073">
    <property type="entry name" value="HPT"/>
    <property type="match status" value="1"/>
</dbReference>
<keyword evidence="4" id="KW-0145">Chemotaxis</keyword>
<dbReference type="InterPro" id="IPR005467">
    <property type="entry name" value="His_kinase_dom"/>
</dbReference>
<dbReference type="InterPro" id="IPR008207">
    <property type="entry name" value="Sig_transdc_His_kin_Hpt_dom"/>
</dbReference>
<dbReference type="InterPro" id="IPR036641">
    <property type="entry name" value="HPT_dom_sf"/>
</dbReference>
<reference evidence="18" key="1">
    <citation type="submission" date="2012-06" db="EMBL/GenBank/DDBJ databases">
        <title>Complete sequence of chromosome of Desulfomonile tiedjei DSM 6799.</title>
        <authorList>
            <person name="Lucas S."/>
            <person name="Copeland A."/>
            <person name="Lapidus A."/>
            <person name="Glavina del Rio T."/>
            <person name="Dalin E."/>
            <person name="Tice H."/>
            <person name="Bruce D."/>
            <person name="Goodwin L."/>
            <person name="Pitluck S."/>
            <person name="Peters L."/>
            <person name="Ovchinnikova G."/>
            <person name="Zeytun A."/>
            <person name="Lu M."/>
            <person name="Kyrpides N."/>
            <person name="Mavromatis K."/>
            <person name="Ivanova N."/>
            <person name="Brettin T."/>
            <person name="Detter J.C."/>
            <person name="Han C."/>
            <person name="Larimer F."/>
            <person name="Land M."/>
            <person name="Hauser L."/>
            <person name="Markowitz V."/>
            <person name="Cheng J.-F."/>
            <person name="Hugenholtz P."/>
            <person name="Woyke T."/>
            <person name="Wu D."/>
            <person name="Spring S."/>
            <person name="Schroeder M."/>
            <person name="Brambilla E."/>
            <person name="Klenk H.-P."/>
            <person name="Eisen J.A."/>
        </authorList>
    </citation>
    <scope>NUCLEOTIDE SEQUENCE [LARGE SCALE GENOMIC DNA]</scope>
    <source>
        <strain evidence="18">ATCC 49306 / DSM 6799 / DCB-1</strain>
    </source>
</reference>
<keyword evidence="18" id="KW-1185">Reference proteome</keyword>
<dbReference type="SUPFAM" id="SSF50341">
    <property type="entry name" value="CheW-like"/>
    <property type="match status" value="1"/>
</dbReference>
<dbReference type="AlphaFoldDB" id="I4CD02"/>
<dbReference type="SMART" id="SM00387">
    <property type="entry name" value="HATPase_c"/>
    <property type="match status" value="1"/>
</dbReference>
<dbReference type="Gene3D" id="1.20.120.160">
    <property type="entry name" value="HPT domain"/>
    <property type="match status" value="1"/>
</dbReference>
<evidence type="ECO:0000313" key="18">
    <source>
        <dbReference type="Proteomes" id="UP000006055"/>
    </source>
</evidence>
<proteinExistence type="predicted"/>
<evidence type="ECO:0000259" key="14">
    <source>
        <dbReference type="PROSITE" id="PS50109"/>
    </source>
</evidence>
<dbReference type="GO" id="GO:0006935">
    <property type="term" value="P:chemotaxis"/>
    <property type="evidence" value="ECO:0007669"/>
    <property type="project" value="UniProtKB-KW"/>
</dbReference>
<dbReference type="InterPro" id="IPR036890">
    <property type="entry name" value="HATPase_C_sf"/>
</dbReference>
<dbReference type="SUPFAM" id="SSF47384">
    <property type="entry name" value="Homodimeric domain of signal transducing histidine kinase"/>
    <property type="match status" value="1"/>
</dbReference>
<keyword evidence="10" id="KW-0902">Two-component regulatory system</keyword>
<dbReference type="Pfam" id="PF01627">
    <property type="entry name" value="Hpt"/>
    <property type="match status" value="1"/>
</dbReference>
<keyword evidence="8 17" id="KW-0418">Kinase</keyword>
<gene>
    <name evidence="17" type="ordered locus">Desti_4828</name>
</gene>
<dbReference type="Pfam" id="PF02895">
    <property type="entry name" value="H-kinase_dim"/>
    <property type="match status" value="1"/>
</dbReference>
<dbReference type="PATRIC" id="fig|706587.4.peg.5466"/>
<dbReference type="GO" id="GO:0005737">
    <property type="term" value="C:cytoplasm"/>
    <property type="evidence" value="ECO:0007669"/>
    <property type="project" value="InterPro"/>
</dbReference>
<evidence type="ECO:0000256" key="4">
    <source>
        <dbReference type="ARBA" id="ARBA00022500"/>
    </source>
</evidence>
<evidence type="ECO:0000256" key="12">
    <source>
        <dbReference type="PROSITE-ProRule" id="PRU00110"/>
    </source>
</evidence>
<dbReference type="eggNOG" id="COG2198">
    <property type="taxonomic scope" value="Bacteria"/>
</dbReference>
<evidence type="ECO:0000256" key="6">
    <source>
        <dbReference type="ARBA" id="ARBA00022679"/>
    </source>
</evidence>
<dbReference type="CDD" id="cd00731">
    <property type="entry name" value="CheA_reg"/>
    <property type="match status" value="1"/>
</dbReference>
<keyword evidence="5 12" id="KW-0597">Phosphoprotein</keyword>
<dbReference type="eggNOG" id="COG0643">
    <property type="taxonomic scope" value="Bacteria"/>
</dbReference>
<dbReference type="InterPro" id="IPR051315">
    <property type="entry name" value="Bact_Chemotaxis_CheA"/>
</dbReference>
<comment type="function">
    <text evidence="11">Involved in the transmission of sensory signals from the chemoreceptors to the flagellar motors. CheA is autophosphorylated; it can transfer its phosphate group to either CheB or CheY.</text>
</comment>
<dbReference type="InterPro" id="IPR003594">
    <property type="entry name" value="HATPase_dom"/>
</dbReference>
<dbReference type="SUPFAM" id="SSF47794">
    <property type="entry name" value="Rad51 N-terminal domain-like"/>
    <property type="match status" value="1"/>
</dbReference>
<dbReference type="FunFam" id="3.30.565.10:FF:000016">
    <property type="entry name" value="Chemotaxis protein CheA, putative"/>
    <property type="match status" value="1"/>
</dbReference>
<dbReference type="HOGENOM" id="CLU_000650_3_2_7"/>
<dbReference type="SUPFAM" id="SSF47226">
    <property type="entry name" value="Histidine-containing phosphotransfer domain, HPT domain"/>
    <property type="match status" value="1"/>
</dbReference>
<evidence type="ECO:0000256" key="9">
    <source>
        <dbReference type="ARBA" id="ARBA00022840"/>
    </source>
</evidence>
<dbReference type="Gene3D" id="1.10.287.560">
    <property type="entry name" value="Histidine kinase CheA-like, homodimeric domain"/>
    <property type="match status" value="1"/>
</dbReference>
<organism evidence="17 18">
    <name type="scientific">Desulfomonile tiedjei (strain ATCC 49306 / DSM 6799 / DCB-1)</name>
    <dbReference type="NCBI Taxonomy" id="706587"/>
    <lineage>
        <taxon>Bacteria</taxon>
        <taxon>Pseudomonadati</taxon>
        <taxon>Thermodesulfobacteriota</taxon>
        <taxon>Desulfomonilia</taxon>
        <taxon>Desulfomonilales</taxon>
        <taxon>Desulfomonilaceae</taxon>
        <taxon>Desulfomonile</taxon>
    </lineage>
</organism>
<dbReference type="KEGG" id="dti:Desti_4828"/>
<dbReference type="SMART" id="SM00260">
    <property type="entry name" value="CheW"/>
    <property type="match status" value="1"/>
</dbReference>
<dbReference type="InterPro" id="IPR010995">
    <property type="entry name" value="DNA_repair_Rad51/TF_NusA_a-hlx"/>
</dbReference>
<keyword evidence="9" id="KW-0067">ATP-binding</keyword>
<feature type="domain" description="HPt" evidence="16">
    <location>
        <begin position="1"/>
        <end position="103"/>
    </location>
</feature>
<dbReference type="CDD" id="cd16916">
    <property type="entry name" value="HATPase_CheA-like"/>
    <property type="match status" value="1"/>
</dbReference>
<evidence type="ECO:0000256" key="5">
    <source>
        <dbReference type="ARBA" id="ARBA00022553"/>
    </source>
</evidence>
<dbReference type="Pfam" id="PF02518">
    <property type="entry name" value="HATPase_c"/>
    <property type="match status" value="1"/>
</dbReference>
<name>I4CD02_DESTA</name>
<dbReference type="SMART" id="SM01231">
    <property type="entry name" value="H-kinase_dim"/>
    <property type="match status" value="1"/>
</dbReference>
<dbReference type="EMBL" id="CP003360">
    <property type="protein sequence ID" value="AFM27443.1"/>
    <property type="molecule type" value="Genomic_DNA"/>
</dbReference>
<feature type="domain" description="CheW-like" evidence="15">
    <location>
        <begin position="971"/>
        <end position="1105"/>
    </location>
</feature>
<evidence type="ECO:0000256" key="7">
    <source>
        <dbReference type="ARBA" id="ARBA00022741"/>
    </source>
</evidence>
<dbReference type="PROSITE" id="PS50851">
    <property type="entry name" value="CHEW"/>
    <property type="match status" value="1"/>
</dbReference>
<sequence length="1140" mass="125988">MIDTEILQDYSSEARELLDEMENSLMRLEKEGASPELLNNIFRAVHCIKGSAEYIGLERSSTLTHGVENLLDRMREGLLSPTPEILEFLFRAKDLILTLIGEVSETQEEKTPISSVMSELESFLEGKPAPIPSISEPAPQEEEAPPAETTLSQEPEELSPVAAAEELDSAPEEEFIEPFEAQEDQTIHQFEPTEELAQKMASEIDEEEDWEVAPDSFPENVSEIVDENAEERLAAALEEPEQPTADIESTVPHLLNISLYLDDLQDGLSPDNVVSSLLETLEILSESYRALQLSEAVETLQSLEAAVLAIDLDKDALSHEEIDSLRNILYSLRSIYPEDLMVPIRESLGRTEKPEADSAPPVTEKPVTPPTYPLAAELENVPGITHEAIASLCEAGYSTVSHLYQADRDKLQNLPAMTAELATSILIHIGRETIIAQPKDIQRKKDSLLADIDDELLSEFQGLFADSGQTILQSTNKFYPYGGKAADLLQELDSIGEEADREIMEIFLSYGWEILDKLKPYVAKVKSGKVTGADLDACAELIKAIKSSSTYMDYQSLAGFLDEWYEWTIYNVQKVDAEPLEDLDFMDESLSKFEDFLGGLDMILHPPSSPELVQPRAVPEPIPEPWATRIPEVATEPVVTQTSFSPPARTDQSGQLMSDPVAEVETTAPEPVITAELEGPVDEALVRTGQDAQAGPLVRTMRVDSAKVDVLLNQVGELVVNRSYVEQLATELKNFQREIASRGDFGKKAIQQIKDLTLKVGEASISLGRVATEIQEGVMKLRMLPVGQLFNRMPRLIRDLSRRVGKTIDLEVHGGDTEVDKRVIEQIYNPLVHLIRNAVDHGIEDSDTRKKLGKKEQGSIVLSAYSQGNQVVIDVEDDGSGINADSVLKKALESKLINPQDAESVSSQEVYNLLFVPGFSTSTKVTRTSGRGVGMDVVKKDVEKINGHVEIDSWKNRGTRISLKIPLTLAIIQTLLIRSGMHVFAIPLTAVREIIQVASHEITTIEGFEVIKFRHETIPVLRVDEIFKLKEPQPANNPKFLVLASAGLKSVGFLVEELIGEQDVVIKPLADHVFKSRGLAGSTILGDGTIALVLDVLEVIEDVITKQRQLAQAHAAARNAKLERRGTHFTVRDTAIRMDV</sequence>
<dbReference type="Gene3D" id="1.10.150.20">
    <property type="entry name" value="5' to 3' exonuclease, C-terminal subdomain"/>
    <property type="match status" value="1"/>
</dbReference>
<dbReference type="GO" id="GO:0000155">
    <property type="term" value="F:phosphorelay sensor kinase activity"/>
    <property type="evidence" value="ECO:0007669"/>
    <property type="project" value="InterPro"/>
</dbReference>
<dbReference type="InterPro" id="IPR004358">
    <property type="entry name" value="Sig_transdc_His_kin-like_C"/>
</dbReference>
<evidence type="ECO:0000313" key="17">
    <source>
        <dbReference type="EMBL" id="AFM27443.1"/>
    </source>
</evidence>
<dbReference type="PROSITE" id="PS50109">
    <property type="entry name" value="HIS_KIN"/>
    <property type="match status" value="1"/>
</dbReference>
<keyword evidence="6" id="KW-0808">Transferase</keyword>
<comment type="catalytic activity">
    <reaction evidence="1">
        <text>ATP + protein L-histidine = ADP + protein N-phospho-L-histidine.</text>
        <dbReference type="EC" id="2.7.13.3"/>
    </reaction>
</comment>
<dbReference type="GO" id="GO:0005524">
    <property type="term" value="F:ATP binding"/>
    <property type="evidence" value="ECO:0007669"/>
    <property type="project" value="UniProtKB-KW"/>
</dbReference>
<evidence type="ECO:0000259" key="16">
    <source>
        <dbReference type="PROSITE" id="PS50894"/>
    </source>
</evidence>
<protein>
    <recommendedName>
        <fullName evidence="3">Chemotaxis protein CheA</fullName>
        <ecNumber evidence="2">2.7.13.3</ecNumber>
    </recommendedName>
</protein>
<dbReference type="PANTHER" id="PTHR43395:SF10">
    <property type="entry name" value="CHEMOTAXIS PROTEIN CHEA"/>
    <property type="match status" value="1"/>
</dbReference>
<evidence type="ECO:0000256" key="8">
    <source>
        <dbReference type="ARBA" id="ARBA00022777"/>
    </source>
</evidence>
<feature type="region of interest" description="Disordered" evidence="13">
    <location>
        <begin position="126"/>
        <end position="157"/>
    </location>
</feature>
<dbReference type="InterPro" id="IPR004105">
    <property type="entry name" value="CheA-like_dim"/>
</dbReference>
<dbReference type="RefSeq" id="WP_014812550.1">
    <property type="nucleotide sequence ID" value="NC_018025.1"/>
</dbReference>
<dbReference type="PANTHER" id="PTHR43395">
    <property type="entry name" value="SENSOR HISTIDINE KINASE CHEA"/>
    <property type="match status" value="1"/>
</dbReference>
<evidence type="ECO:0000259" key="15">
    <source>
        <dbReference type="PROSITE" id="PS50851"/>
    </source>
</evidence>
<evidence type="ECO:0000256" key="11">
    <source>
        <dbReference type="ARBA" id="ARBA00035100"/>
    </source>
</evidence>
<evidence type="ECO:0000256" key="2">
    <source>
        <dbReference type="ARBA" id="ARBA00012438"/>
    </source>
</evidence>
<dbReference type="OrthoDB" id="9803176at2"/>
<feature type="region of interest" description="Disordered" evidence="13">
    <location>
        <begin position="350"/>
        <end position="371"/>
    </location>
</feature>
<accession>I4CD02</accession>
<dbReference type="PRINTS" id="PR00344">
    <property type="entry name" value="BCTRLSENSOR"/>
</dbReference>
<dbReference type="Gene3D" id="2.30.30.40">
    <property type="entry name" value="SH3 Domains"/>
    <property type="match status" value="1"/>
</dbReference>
<keyword evidence="7" id="KW-0547">Nucleotide-binding</keyword>
<dbReference type="SUPFAM" id="SSF55874">
    <property type="entry name" value="ATPase domain of HSP90 chaperone/DNA topoisomerase II/histidine kinase"/>
    <property type="match status" value="1"/>
</dbReference>
<dbReference type="InterPro" id="IPR002545">
    <property type="entry name" value="CheW-lke_dom"/>
</dbReference>
<dbReference type="Gene3D" id="3.30.565.10">
    <property type="entry name" value="Histidine kinase-like ATPase, C-terminal domain"/>
    <property type="match status" value="1"/>
</dbReference>
<evidence type="ECO:0000256" key="1">
    <source>
        <dbReference type="ARBA" id="ARBA00000085"/>
    </source>
</evidence>